<accession>A0A5S4YMF4</accession>
<keyword evidence="3" id="KW-1185">Reference proteome</keyword>
<keyword evidence="1" id="KW-0472">Membrane</keyword>
<organism evidence="2 3">
    <name type="scientific">Bradyrhizobium hipponense</name>
    <dbReference type="NCBI Taxonomy" id="2605638"/>
    <lineage>
        <taxon>Bacteria</taxon>
        <taxon>Pseudomonadati</taxon>
        <taxon>Pseudomonadota</taxon>
        <taxon>Alphaproteobacteria</taxon>
        <taxon>Hyphomicrobiales</taxon>
        <taxon>Nitrobacteraceae</taxon>
        <taxon>Bradyrhizobium</taxon>
    </lineage>
</organism>
<sequence>MFAAMQLPHWLMASGAVLVIIGTLGMLFRRRKAASSEQSAKDH</sequence>
<dbReference type="NCBIfam" id="TIGR01167">
    <property type="entry name" value="LPXTG_anchor"/>
    <property type="match status" value="1"/>
</dbReference>
<reference evidence="2 3" key="1">
    <citation type="submission" date="2019-08" db="EMBL/GenBank/DDBJ databases">
        <title>Bradyrhizobium hipponensis sp. nov., a rhizobium isolated from a Lupinus angustifolius root nodule in Tunisia.</title>
        <authorList>
            <person name="Off K."/>
            <person name="Rejili M."/>
            <person name="Mars M."/>
            <person name="Brachmann A."/>
            <person name="Marin M."/>
        </authorList>
    </citation>
    <scope>NUCLEOTIDE SEQUENCE [LARGE SCALE GENOMIC DNA]</scope>
    <source>
        <strain evidence="3">aSej3</strain>
    </source>
</reference>
<gene>
    <name evidence="2" type="ORF">FXV83_15280</name>
</gene>
<dbReference type="EMBL" id="VSTH01000050">
    <property type="protein sequence ID" value="TYO65596.1"/>
    <property type="molecule type" value="Genomic_DNA"/>
</dbReference>
<keyword evidence="1" id="KW-1133">Transmembrane helix</keyword>
<comment type="caution">
    <text evidence="2">The sequence shown here is derived from an EMBL/GenBank/DDBJ whole genome shotgun (WGS) entry which is preliminary data.</text>
</comment>
<feature type="transmembrane region" description="Helical" evidence="1">
    <location>
        <begin position="6"/>
        <end position="28"/>
    </location>
</feature>
<keyword evidence="1" id="KW-0812">Transmembrane</keyword>
<name>A0A5S4YMF4_9BRAD</name>
<evidence type="ECO:0000256" key="1">
    <source>
        <dbReference type="SAM" id="Phobius"/>
    </source>
</evidence>
<proteinExistence type="predicted"/>
<evidence type="ECO:0000313" key="3">
    <source>
        <dbReference type="Proteomes" id="UP000324797"/>
    </source>
</evidence>
<dbReference type="AlphaFoldDB" id="A0A5S4YMF4"/>
<evidence type="ECO:0000313" key="2">
    <source>
        <dbReference type="EMBL" id="TYO65596.1"/>
    </source>
</evidence>
<dbReference type="Proteomes" id="UP000324797">
    <property type="component" value="Unassembled WGS sequence"/>
</dbReference>
<protein>
    <submittedName>
        <fullName evidence="2">LPXTG cell wall anchor domain-containing protein</fullName>
    </submittedName>
</protein>